<evidence type="ECO:0000256" key="1">
    <source>
        <dbReference type="ARBA" id="ARBA00022473"/>
    </source>
</evidence>
<keyword evidence="4" id="KW-1015">Disulfide bond</keyword>
<protein>
    <recommendedName>
        <fullName evidence="5">DSL domain-containing protein</fullName>
    </recommendedName>
</protein>
<evidence type="ECO:0000256" key="3">
    <source>
        <dbReference type="ARBA" id="ARBA00022737"/>
    </source>
</evidence>
<evidence type="ECO:0000256" key="2">
    <source>
        <dbReference type="ARBA" id="ARBA00022536"/>
    </source>
</evidence>
<sequence>LSLTYSLGYNTHSNYYLGHPPQQNCPIVNECGRHVTCDVSGHLNCMPGWSGSDCNTVVSGGLADCSMDNELSVFYKSTWEGSIRCPSDCVANMSVRLFVTKASHGGVTATAFLGSNSIAVTGNYASYTKHLLLQSSNNVYFPFMFGGQHYTDVEVNGALRSATEMTGAAIFLSRRPGDARTCHGSTTTLKETCALRLTRSQVTFDPCNGQGQCWRYGGKQRDYMCCCNSGN</sequence>
<dbReference type="Gene3D" id="2.10.25.140">
    <property type="match status" value="1"/>
</dbReference>
<evidence type="ECO:0000313" key="7">
    <source>
        <dbReference type="Proteomes" id="UP001164746"/>
    </source>
</evidence>
<feature type="non-terminal residue" evidence="6">
    <location>
        <position position="1"/>
    </location>
</feature>
<evidence type="ECO:0000313" key="6">
    <source>
        <dbReference type="EMBL" id="WAR23480.1"/>
    </source>
</evidence>
<dbReference type="EMBL" id="CP111024">
    <property type="protein sequence ID" value="WAR23480.1"/>
    <property type="molecule type" value="Genomic_DNA"/>
</dbReference>
<evidence type="ECO:0000259" key="5">
    <source>
        <dbReference type="Pfam" id="PF01414"/>
    </source>
</evidence>
<feature type="domain" description="DSL" evidence="5">
    <location>
        <begin position="15"/>
        <end position="56"/>
    </location>
</feature>
<dbReference type="Proteomes" id="UP001164746">
    <property type="component" value="Chromosome 13"/>
</dbReference>
<feature type="non-terminal residue" evidence="6">
    <location>
        <position position="231"/>
    </location>
</feature>
<dbReference type="InterPro" id="IPR001774">
    <property type="entry name" value="DSL"/>
</dbReference>
<gene>
    <name evidence="6" type="ORF">MAR_037149</name>
</gene>
<keyword evidence="2" id="KW-0245">EGF-like domain</keyword>
<proteinExistence type="predicted"/>
<keyword evidence="7" id="KW-1185">Reference proteome</keyword>
<keyword evidence="1" id="KW-0217">Developmental protein</keyword>
<evidence type="ECO:0000256" key="4">
    <source>
        <dbReference type="ARBA" id="ARBA00023157"/>
    </source>
</evidence>
<keyword evidence="3" id="KW-0677">Repeat</keyword>
<organism evidence="6 7">
    <name type="scientific">Mya arenaria</name>
    <name type="common">Soft-shell clam</name>
    <dbReference type="NCBI Taxonomy" id="6604"/>
    <lineage>
        <taxon>Eukaryota</taxon>
        <taxon>Metazoa</taxon>
        <taxon>Spiralia</taxon>
        <taxon>Lophotrochozoa</taxon>
        <taxon>Mollusca</taxon>
        <taxon>Bivalvia</taxon>
        <taxon>Autobranchia</taxon>
        <taxon>Heteroconchia</taxon>
        <taxon>Euheterodonta</taxon>
        <taxon>Imparidentia</taxon>
        <taxon>Neoheterodontei</taxon>
        <taxon>Myida</taxon>
        <taxon>Myoidea</taxon>
        <taxon>Myidae</taxon>
        <taxon>Mya</taxon>
    </lineage>
</organism>
<reference evidence="6" key="1">
    <citation type="submission" date="2022-11" db="EMBL/GenBank/DDBJ databases">
        <title>Centuries of genome instability and evolution in soft-shell clam transmissible cancer (bioRxiv).</title>
        <authorList>
            <person name="Hart S.F.M."/>
            <person name="Yonemitsu M.A."/>
            <person name="Giersch R.M."/>
            <person name="Beal B.F."/>
            <person name="Arriagada G."/>
            <person name="Davis B.W."/>
            <person name="Ostrander E.A."/>
            <person name="Goff S.P."/>
            <person name="Metzger M.J."/>
        </authorList>
    </citation>
    <scope>NUCLEOTIDE SEQUENCE</scope>
    <source>
        <strain evidence="6">MELC-2E11</strain>
        <tissue evidence="6">Siphon/mantle</tissue>
    </source>
</reference>
<dbReference type="Pfam" id="PF01414">
    <property type="entry name" value="DSL"/>
    <property type="match status" value="1"/>
</dbReference>
<name>A0ABY7FMQ2_MYAAR</name>
<accession>A0ABY7FMQ2</accession>